<dbReference type="InterPro" id="IPR011701">
    <property type="entry name" value="MFS"/>
</dbReference>
<evidence type="ECO:0000256" key="7">
    <source>
        <dbReference type="ARBA" id="ARBA00023136"/>
    </source>
</evidence>
<dbReference type="AlphaFoldDB" id="A0A512H5Y5"/>
<dbReference type="InterPro" id="IPR004638">
    <property type="entry name" value="EmrB-like"/>
</dbReference>
<evidence type="ECO:0000313" key="11">
    <source>
        <dbReference type="Proteomes" id="UP000321567"/>
    </source>
</evidence>
<proteinExistence type="inferred from homology"/>
<keyword evidence="11" id="KW-1185">Reference proteome</keyword>
<evidence type="ECO:0000313" key="10">
    <source>
        <dbReference type="EMBL" id="GEO80834.1"/>
    </source>
</evidence>
<feature type="transmembrane region" description="Helical" evidence="8">
    <location>
        <begin position="379"/>
        <end position="397"/>
    </location>
</feature>
<dbReference type="InterPro" id="IPR020846">
    <property type="entry name" value="MFS_dom"/>
</dbReference>
<evidence type="ECO:0000259" key="9">
    <source>
        <dbReference type="PROSITE" id="PS50850"/>
    </source>
</evidence>
<dbReference type="GO" id="GO:0005886">
    <property type="term" value="C:plasma membrane"/>
    <property type="evidence" value="ECO:0007669"/>
    <property type="project" value="UniProtKB-SubCell"/>
</dbReference>
<feature type="transmembrane region" description="Helical" evidence="8">
    <location>
        <begin position="314"/>
        <end position="335"/>
    </location>
</feature>
<evidence type="ECO:0000256" key="1">
    <source>
        <dbReference type="ARBA" id="ARBA00004651"/>
    </source>
</evidence>
<evidence type="ECO:0000256" key="2">
    <source>
        <dbReference type="ARBA" id="ARBA00008537"/>
    </source>
</evidence>
<protein>
    <submittedName>
        <fullName evidence="10">MFS transporter</fullName>
    </submittedName>
</protein>
<dbReference type="NCBIfam" id="TIGR00711">
    <property type="entry name" value="efflux_EmrB"/>
    <property type="match status" value="1"/>
</dbReference>
<evidence type="ECO:0000256" key="3">
    <source>
        <dbReference type="ARBA" id="ARBA00022448"/>
    </source>
</evidence>
<accession>A0A512H5Y5</accession>
<sequence length="519" mass="54636">MATSPAPAAGTGLLHGPSLGLAGVVLSLANFMVVLDMTIANVSVPHIAGSLGISMTQGTWVITSYAVAEAISVPLTGWLAQRFGAVTVFTLAMAGFGVFSVLCGLTDSLGGLVLFRIGQGLCGGPIMPLSQTLMLRVFPRERHASAMGTWAMTTVTAPVAGPILGGYISDNWSWPWIFFINVPIVIICVMGALRLLRPAETPLRKPRIDRIGLVLMLVWVAALQIMLDTGREKNWFESPVIVGLGVTAAIGFVVFLIWELTERDPVVNLKVFRHRGFAVSTSVLAFAFGAFFSSVVVIPQWLQSMEGYPATWAGYVLAMHGLLAVVFSPVAARLAGRVDPRLLVSAGVAWLGAMAWLRAGWTSDANFLTFALPQFLQGIGMPFFFVPLTVLSMRAVAPEETASAAGVMAFLRTLAGAVGASVTATAWADQTQANRDALVSAMPDMGRTLNDLMALGLSSDQARAQLALLVEQQASTQALIQIFLVTMVLFLVSAALVWLAPLSSGPKGGSPGGGGGGGH</sequence>
<comment type="subcellular location">
    <subcellularLocation>
        <location evidence="1">Cell membrane</location>
        <topology evidence="1">Multi-pass membrane protein</topology>
    </subcellularLocation>
</comment>
<feature type="transmembrane region" description="Helical" evidence="8">
    <location>
        <begin position="239"/>
        <end position="258"/>
    </location>
</feature>
<dbReference type="PANTHER" id="PTHR42718:SF9">
    <property type="entry name" value="MAJOR FACILITATOR SUPERFAMILY MULTIDRUG TRANSPORTER MFSC"/>
    <property type="match status" value="1"/>
</dbReference>
<dbReference type="EMBL" id="BJZO01000017">
    <property type="protein sequence ID" value="GEO80834.1"/>
    <property type="molecule type" value="Genomic_DNA"/>
</dbReference>
<comment type="similarity">
    <text evidence="2">Belongs to the major facilitator superfamily. EmrB family.</text>
</comment>
<dbReference type="SUPFAM" id="SSF103473">
    <property type="entry name" value="MFS general substrate transporter"/>
    <property type="match status" value="1"/>
</dbReference>
<organism evidence="10 11">
    <name type="scientific">Pararhodospirillum oryzae</name>
    <dbReference type="NCBI Taxonomy" id="478448"/>
    <lineage>
        <taxon>Bacteria</taxon>
        <taxon>Pseudomonadati</taxon>
        <taxon>Pseudomonadota</taxon>
        <taxon>Alphaproteobacteria</taxon>
        <taxon>Rhodospirillales</taxon>
        <taxon>Rhodospirillaceae</taxon>
        <taxon>Pararhodospirillum</taxon>
    </lineage>
</organism>
<dbReference type="Gene3D" id="1.20.1250.20">
    <property type="entry name" value="MFS general substrate transporter like domains"/>
    <property type="match status" value="1"/>
</dbReference>
<feature type="transmembrane region" description="Helical" evidence="8">
    <location>
        <begin position="47"/>
        <end position="71"/>
    </location>
</feature>
<feature type="domain" description="Major facilitator superfamily (MFS) profile" evidence="9">
    <location>
        <begin position="22"/>
        <end position="505"/>
    </location>
</feature>
<evidence type="ECO:0000256" key="6">
    <source>
        <dbReference type="ARBA" id="ARBA00022989"/>
    </source>
</evidence>
<feature type="transmembrane region" description="Helical" evidence="8">
    <location>
        <begin position="279"/>
        <end position="302"/>
    </location>
</feature>
<feature type="transmembrane region" description="Helical" evidence="8">
    <location>
        <begin position="12"/>
        <end position="35"/>
    </location>
</feature>
<keyword evidence="7 8" id="KW-0472">Membrane</keyword>
<reference evidence="10 11" key="1">
    <citation type="submission" date="2019-07" db="EMBL/GenBank/DDBJ databases">
        <title>Whole genome shotgun sequence of Rhodospirillum oryzae NBRC 107573.</title>
        <authorList>
            <person name="Hosoyama A."/>
            <person name="Uohara A."/>
            <person name="Ohji S."/>
            <person name="Ichikawa N."/>
        </authorList>
    </citation>
    <scope>NUCLEOTIDE SEQUENCE [LARGE SCALE GENOMIC DNA]</scope>
    <source>
        <strain evidence="10 11">NBRC 107573</strain>
    </source>
</reference>
<keyword evidence="5 8" id="KW-0812">Transmembrane</keyword>
<gene>
    <name evidence="10" type="primary">emrB</name>
    <name evidence="10" type="ORF">ROR02_09650</name>
</gene>
<dbReference type="RefSeq" id="WP_147162880.1">
    <property type="nucleotide sequence ID" value="NZ_BJZO01000017.1"/>
</dbReference>
<dbReference type="Proteomes" id="UP000321567">
    <property type="component" value="Unassembled WGS sequence"/>
</dbReference>
<feature type="transmembrane region" description="Helical" evidence="8">
    <location>
        <begin position="174"/>
        <end position="196"/>
    </location>
</feature>
<dbReference type="PROSITE" id="PS50850">
    <property type="entry name" value="MFS"/>
    <property type="match status" value="1"/>
</dbReference>
<comment type="caution">
    <text evidence="10">The sequence shown here is derived from an EMBL/GenBank/DDBJ whole genome shotgun (WGS) entry which is preliminary data.</text>
</comment>
<dbReference type="PANTHER" id="PTHR42718">
    <property type="entry name" value="MAJOR FACILITATOR SUPERFAMILY MULTIDRUG TRANSPORTER MFSC"/>
    <property type="match status" value="1"/>
</dbReference>
<feature type="transmembrane region" description="Helical" evidence="8">
    <location>
        <begin position="83"/>
        <end position="102"/>
    </location>
</feature>
<dbReference type="CDD" id="cd17503">
    <property type="entry name" value="MFS_LmrB_MDR_like"/>
    <property type="match status" value="1"/>
</dbReference>
<dbReference type="GO" id="GO:0022857">
    <property type="term" value="F:transmembrane transporter activity"/>
    <property type="evidence" value="ECO:0007669"/>
    <property type="project" value="InterPro"/>
</dbReference>
<feature type="transmembrane region" description="Helical" evidence="8">
    <location>
        <begin position="342"/>
        <end position="359"/>
    </location>
</feature>
<feature type="transmembrane region" description="Helical" evidence="8">
    <location>
        <begin position="478"/>
        <end position="500"/>
    </location>
</feature>
<dbReference type="InterPro" id="IPR036259">
    <property type="entry name" value="MFS_trans_sf"/>
</dbReference>
<evidence type="ECO:0000256" key="4">
    <source>
        <dbReference type="ARBA" id="ARBA00022475"/>
    </source>
</evidence>
<name>A0A512H5Y5_9PROT</name>
<evidence type="ECO:0000256" key="8">
    <source>
        <dbReference type="SAM" id="Phobius"/>
    </source>
</evidence>
<feature type="transmembrane region" description="Helical" evidence="8">
    <location>
        <begin position="208"/>
        <end position="227"/>
    </location>
</feature>
<dbReference type="Gene3D" id="1.20.1720.10">
    <property type="entry name" value="Multidrug resistance protein D"/>
    <property type="match status" value="1"/>
</dbReference>
<feature type="transmembrane region" description="Helical" evidence="8">
    <location>
        <begin position="108"/>
        <end position="129"/>
    </location>
</feature>
<evidence type="ECO:0000256" key="5">
    <source>
        <dbReference type="ARBA" id="ARBA00022692"/>
    </source>
</evidence>
<dbReference type="Pfam" id="PF07690">
    <property type="entry name" value="MFS_1"/>
    <property type="match status" value="1"/>
</dbReference>
<keyword evidence="3" id="KW-0813">Transport</keyword>
<dbReference type="OrthoDB" id="9771737at2"/>
<keyword evidence="6 8" id="KW-1133">Transmembrane helix</keyword>
<keyword evidence="4" id="KW-1003">Cell membrane</keyword>